<evidence type="ECO:0000259" key="1">
    <source>
        <dbReference type="Pfam" id="PF03551"/>
    </source>
</evidence>
<dbReference type="InterPro" id="IPR036390">
    <property type="entry name" value="WH_DNA-bd_sf"/>
</dbReference>
<dbReference type="SUPFAM" id="SSF46785">
    <property type="entry name" value="Winged helix' DNA-binding domain"/>
    <property type="match status" value="1"/>
</dbReference>
<proteinExistence type="predicted"/>
<accession>A0A8J3R274</accession>
<feature type="domain" description="Transcription regulator PadR N-terminal" evidence="1">
    <location>
        <begin position="27"/>
        <end position="83"/>
    </location>
</feature>
<protein>
    <recommendedName>
        <fullName evidence="1">Transcription regulator PadR N-terminal domain-containing protein</fullName>
    </recommendedName>
</protein>
<name>A0A8J3R274_9ACTN</name>
<reference evidence="2" key="1">
    <citation type="submission" date="2021-01" db="EMBL/GenBank/DDBJ databases">
        <title>Whole genome shotgun sequence of Rugosimonospora africana NBRC 104875.</title>
        <authorList>
            <person name="Komaki H."/>
            <person name="Tamura T."/>
        </authorList>
    </citation>
    <scope>NUCLEOTIDE SEQUENCE</scope>
    <source>
        <strain evidence="2">NBRC 104875</strain>
    </source>
</reference>
<organism evidence="2 3">
    <name type="scientific">Rugosimonospora africana</name>
    <dbReference type="NCBI Taxonomy" id="556532"/>
    <lineage>
        <taxon>Bacteria</taxon>
        <taxon>Bacillati</taxon>
        <taxon>Actinomycetota</taxon>
        <taxon>Actinomycetes</taxon>
        <taxon>Micromonosporales</taxon>
        <taxon>Micromonosporaceae</taxon>
        <taxon>Rugosimonospora</taxon>
    </lineage>
</organism>
<dbReference type="RefSeq" id="WP_203924510.1">
    <property type="nucleotide sequence ID" value="NZ_BONZ01000116.1"/>
</dbReference>
<keyword evidence="3" id="KW-1185">Reference proteome</keyword>
<sequence>MTRTRRPSAQTVAVLQALAERPDDWHYGYDLCARLGMPAGSMYPILIRLADRRLLETRWESESVSGRPPRHLYRLTATGRAYATANAAATSTTIPATTNARRSAPPRLGSA</sequence>
<dbReference type="InterPro" id="IPR005149">
    <property type="entry name" value="Tscrpt_reg_PadR_N"/>
</dbReference>
<comment type="caution">
    <text evidence="2">The sequence shown here is derived from an EMBL/GenBank/DDBJ whole genome shotgun (WGS) entry which is preliminary data.</text>
</comment>
<dbReference type="AlphaFoldDB" id="A0A8J3R274"/>
<dbReference type="InterPro" id="IPR036388">
    <property type="entry name" value="WH-like_DNA-bd_sf"/>
</dbReference>
<dbReference type="EMBL" id="BONZ01000116">
    <property type="protein sequence ID" value="GIH21108.1"/>
    <property type="molecule type" value="Genomic_DNA"/>
</dbReference>
<gene>
    <name evidence="2" type="ORF">Raf01_92800</name>
</gene>
<dbReference type="Gene3D" id="1.10.10.10">
    <property type="entry name" value="Winged helix-like DNA-binding domain superfamily/Winged helix DNA-binding domain"/>
    <property type="match status" value="1"/>
</dbReference>
<dbReference type="Pfam" id="PF03551">
    <property type="entry name" value="PadR"/>
    <property type="match status" value="1"/>
</dbReference>
<evidence type="ECO:0000313" key="3">
    <source>
        <dbReference type="Proteomes" id="UP000642748"/>
    </source>
</evidence>
<evidence type="ECO:0000313" key="2">
    <source>
        <dbReference type="EMBL" id="GIH21108.1"/>
    </source>
</evidence>
<dbReference type="Proteomes" id="UP000642748">
    <property type="component" value="Unassembled WGS sequence"/>
</dbReference>